<evidence type="ECO:0000256" key="2">
    <source>
        <dbReference type="ARBA" id="ARBA00002824"/>
    </source>
</evidence>
<evidence type="ECO:0000313" key="15">
    <source>
        <dbReference type="Proteomes" id="UP000778970"/>
    </source>
</evidence>
<comment type="cofactor">
    <cofactor evidence="1 10">
        <name>pyridoxal 5'-phosphate</name>
        <dbReference type="ChEBI" id="CHEBI:597326"/>
    </cofactor>
</comment>
<evidence type="ECO:0000256" key="3">
    <source>
        <dbReference type="ARBA" id="ARBA00003120"/>
    </source>
</evidence>
<dbReference type="PANTHER" id="PTHR43586">
    <property type="entry name" value="CYSTEINE DESULFURASE"/>
    <property type="match status" value="1"/>
</dbReference>
<sequence>MTDAAVPQQGNPNAAGSTGSGHTGSARNTLDVERVRADFPILHQEIYGKPLAYLDNAASSQKPRPVINAMTEAMESYYANVHRGVHRLSQVSTDHYEGARETIARFINAPKSDEVIFTRGATEAINLVASSYGRAFLKPGQEVLITELEHHANIVPWQMLRDQLGIKLRVAPVDDDGTLRAEAVTELIGENTGLVAIAHISNALGTIVPLQEITAAAHAKGVPVLVDGCQAPPHQKVDVQALGVDFYAFSGHKMYGPTGIGVLWGRWDLLKKMPPYQGGGEMIYSVTFEKSTFKEPPHGFEAGTPAIVEAIGLGAAVDWLSGHDLDAVAAHEHKLLAYATERLSAIEGLNIIGRAEPKAAIVSFTMDQAHPHDIGTIVDRAGVAVRAGHHCAQPLMERYGLSATVRASFGIYNTEQEVDQLADALQVVKELFG</sequence>
<evidence type="ECO:0000256" key="12">
    <source>
        <dbReference type="SAM" id="MobiDB-lite"/>
    </source>
</evidence>
<dbReference type="Pfam" id="PF00266">
    <property type="entry name" value="Aminotran_5"/>
    <property type="match status" value="1"/>
</dbReference>
<dbReference type="SUPFAM" id="SSF53383">
    <property type="entry name" value="PLP-dependent transferases"/>
    <property type="match status" value="1"/>
</dbReference>
<comment type="similarity">
    <text evidence="4 11">Belongs to the class-V pyridoxal-phosphate-dependent aminotransferase family. Csd subfamily.</text>
</comment>
<proteinExistence type="inferred from homology"/>
<comment type="function">
    <text evidence="3">Catalyzes the removal of elemental sulfur atoms from cysteine to produce alanine. Seems to participate in the biosynthesis of the nitrogenase metalloclusters by providing the inorganic sulfur required for the Fe-S core formation.</text>
</comment>
<evidence type="ECO:0000256" key="9">
    <source>
        <dbReference type="ARBA" id="ARBA00050776"/>
    </source>
</evidence>
<dbReference type="Proteomes" id="UP000778970">
    <property type="component" value="Unassembled WGS sequence"/>
</dbReference>
<dbReference type="EMBL" id="NRRE01000026">
    <property type="protein sequence ID" value="MBK1697602.1"/>
    <property type="molecule type" value="Genomic_DNA"/>
</dbReference>
<comment type="catalytic activity">
    <reaction evidence="9 11">
        <text>(sulfur carrier)-H + L-cysteine = (sulfur carrier)-SH + L-alanine</text>
        <dbReference type="Rhea" id="RHEA:43892"/>
        <dbReference type="Rhea" id="RHEA-COMP:14737"/>
        <dbReference type="Rhea" id="RHEA-COMP:14739"/>
        <dbReference type="ChEBI" id="CHEBI:29917"/>
        <dbReference type="ChEBI" id="CHEBI:35235"/>
        <dbReference type="ChEBI" id="CHEBI:57972"/>
        <dbReference type="ChEBI" id="CHEBI:64428"/>
        <dbReference type="EC" id="2.8.1.7"/>
    </reaction>
</comment>
<evidence type="ECO:0000313" key="14">
    <source>
        <dbReference type="EMBL" id="MBK1697602.1"/>
    </source>
</evidence>
<keyword evidence="15" id="KW-1185">Reference proteome</keyword>
<dbReference type="Gene3D" id="3.90.1150.10">
    <property type="entry name" value="Aspartate Aminotransferase, domain 1"/>
    <property type="match status" value="1"/>
</dbReference>
<name>A0A934UZW4_9PROT</name>
<evidence type="ECO:0000256" key="7">
    <source>
        <dbReference type="ARBA" id="ARBA00022679"/>
    </source>
</evidence>
<keyword evidence="8 11" id="KW-0663">Pyridoxal phosphate</keyword>
<organism evidence="14 15">
    <name type="scientific">Rhodovibrio salinarum</name>
    <dbReference type="NCBI Taxonomy" id="1087"/>
    <lineage>
        <taxon>Bacteria</taxon>
        <taxon>Pseudomonadati</taxon>
        <taxon>Pseudomonadota</taxon>
        <taxon>Alphaproteobacteria</taxon>
        <taxon>Rhodospirillales</taxon>
        <taxon>Rhodovibrionaceae</taxon>
        <taxon>Rhodovibrio</taxon>
    </lineage>
</organism>
<comment type="caution">
    <text evidence="14">The sequence shown here is derived from an EMBL/GenBank/DDBJ whole genome shotgun (WGS) entry which is preliminary data.</text>
</comment>
<evidence type="ECO:0000256" key="1">
    <source>
        <dbReference type="ARBA" id="ARBA00001933"/>
    </source>
</evidence>
<evidence type="ECO:0000256" key="5">
    <source>
        <dbReference type="ARBA" id="ARBA00012239"/>
    </source>
</evidence>
<gene>
    <name evidence="14" type="ORF">CKO21_10130</name>
</gene>
<evidence type="ECO:0000256" key="4">
    <source>
        <dbReference type="ARBA" id="ARBA00010447"/>
    </source>
</evidence>
<evidence type="ECO:0000256" key="8">
    <source>
        <dbReference type="ARBA" id="ARBA00022898"/>
    </source>
</evidence>
<dbReference type="InterPro" id="IPR016454">
    <property type="entry name" value="Cysteine_dSase"/>
</dbReference>
<dbReference type="GO" id="GO:0031071">
    <property type="term" value="F:cysteine desulfurase activity"/>
    <property type="evidence" value="ECO:0007669"/>
    <property type="project" value="UniProtKB-UniRule"/>
</dbReference>
<dbReference type="EC" id="2.8.1.7" evidence="5 11"/>
<dbReference type="NCBIfam" id="TIGR01979">
    <property type="entry name" value="sufS"/>
    <property type="match status" value="1"/>
</dbReference>
<dbReference type="InterPro" id="IPR020578">
    <property type="entry name" value="Aminotrans_V_PyrdxlP_BS"/>
</dbReference>
<dbReference type="CDD" id="cd06453">
    <property type="entry name" value="SufS_like"/>
    <property type="match status" value="1"/>
</dbReference>
<dbReference type="PANTHER" id="PTHR43586:SF8">
    <property type="entry name" value="CYSTEINE DESULFURASE 1, CHLOROPLASTIC"/>
    <property type="match status" value="1"/>
</dbReference>
<dbReference type="InterPro" id="IPR015421">
    <property type="entry name" value="PyrdxlP-dep_Trfase_major"/>
</dbReference>
<reference evidence="14" key="1">
    <citation type="submission" date="2017-08" db="EMBL/GenBank/DDBJ databases">
        <authorList>
            <person name="Imhoff J.F."/>
            <person name="Rahn T."/>
            <person name="Kuenzel S."/>
            <person name="Neulinger S.C."/>
        </authorList>
    </citation>
    <scope>NUCLEOTIDE SEQUENCE</scope>
    <source>
        <strain evidence="14">DSM 9154</strain>
    </source>
</reference>
<dbReference type="InterPro" id="IPR015422">
    <property type="entry name" value="PyrdxlP-dep_Trfase_small"/>
</dbReference>
<dbReference type="InterPro" id="IPR000192">
    <property type="entry name" value="Aminotrans_V_dom"/>
</dbReference>
<reference evidence="14" key="2">
    <citation type="journal article" date="2020" name="Microorganisms">
        <title>Osmotic Adaptation and Compatible Solute Biosynthesis of Phototrophic Bacteria as Revealed from Genome Analyses.</title>
        <authorList>
            <person name="Imhoff J.F."/>
            <person name="Rahn T."/>
            <person name="Kunzel S."/>
            <person name="Keller A."/>
            <person name="Neulinger S.C."/>
        </authorList>
    </citation>
    <scope>NUCLEOTIDE SEQUENCE</scope>
    <source>
        <strain evidence="14">DSM 9154</strain>
    </source>
</reference>
<protein>
    <recommendedName>
        <fullName evidence="6 11">Cysteine desulfurase</fullName>
        <ecNumber evidence="5 11">2.8.1.7</ecNumber>
    </recommendedName>
</protein>
<dbReference type="GO" id="GO:0006534">
    <property type="term" value="P:cysteine metabolic process"/>
    <property type="evidence" value="ECO:0007669"/>
    <property type="project" value="UniProtKB-UniRule"/>
</dbReference>
<dbReference type="InterPro" id="IPR010970">
    <property type="entry name" value="Cys_dSase_SufS"/>
</dbReference>
<accession>A0A934UZW4</accession>
<dbReference type="InterPro" id="IPR015424">
    <property type="entry name" value="PyrdxlP-dep_Trfase"/>
</dbReference>
<feature type="domain" description="Aminotransferase class V" evidence="13">
    <location>
        <begin position="53"/>
        <end position="421"/>
    </location>
</feature>
<dbReference type="GO" id="GO:0030170">
    <property type="term" value="F:pyridoxal phosphate binding"/>
    <property type="evidence" value="ECO:0007669"/>
    <property type="project" value="UniProtKB-UniRule"/>
</dbReference>
<comment type="function">
    <text evidence="2 11">Catalyzes the removal of elemental sulfur and selenium atoms from L-cysteine, L-cystine, L-selenocysteine, and L-selenocystine to produce L-alanine.</text>
</comment>
<dbReference type="PROSITE" id="PS00595">
    <property type="entry name" value="AA_TRANSFER_CLASS_5"/>
    <property type="match status" value="1"/>
</dbReference>
<evidence type="ECO:0000259" key="13">
    <source>
        <dbReference type="Pfam" id="PF00266"/>
    </source>
</evidence>
<feature type="region of interest" description="Disordered" evidence="12">
    <location>
        <begin position="1"/>
        <end position="26"/>
    </location>
</feature>
<keyword evidence="7 11" id="KW-0808">Transferase</keyword>
<evidence type="ECO:0000256" key="10">
    <source>
        <dbReference type="RuleBase" id="RU004504"/>
    </source>
</evidence>
<dbReference type="AlphaFoldDB" id="A0A934UZW4"/>
<evidence type="ECO:0000256" key="11">
    <source>
        <dbReference type="RuleBase" id="RU004506"/>
    </source>
</evidence>
<dbReference type="Gene3D" id="3.40.640.10">
    <property type="entry name" value="Type I PLP-dependent aspartate aminotransferase-like (Major domain)"/>
    <property type="match status" value="1"/>
</dbReference>
<dbReference type="PIRSF" id="PIRSF005572">
    <property type="entry name" value="NifS"/>
    <property type="match status" value="1"/>
</dbReference>
<evidence type="ECO:0000256" key="6">
    <source>
        <dbReference type="ARBA" id="ARBA00013558"/>
    </source>
</evidence>